<keyword evidence="1" id="KW-0812">Transmembrane</keyword>
<reference evidence="2" key="1">
    <citation type="submission" date="2014-11" db="EMBL/GenBank/DDBJ databases">
        <authorList>
            <person name="Amaro Gonzalez C."/>
        </authorList>
    </citation>
    <scope>NUCLEOTIDE SEQUENCE</scope>
</reference>
<reference evidence="2" key="2">
    <citation type="journal article" date="2015" name="Fish Shellfish Immunol.">
        <title>Early steps in the European eel (Anguilla anguilla)-Vibrio vulnificus interaction in the gills: Role of the RtxA13 toxin.</title>
        <authorList>
            <person name="Callol A."/>
            <person name="Pajuelo D."/>
            <person name="Ebbesson L."/>
            <person name="Teles M."/>
            <person name="MacKenzie S."/>
            <person name="Amaro C."/>
        </authorList>
    </citation>
    <scope>NUCLEOTIDE SEQUENCE</scope>
</reference>
<evidence type="ECO:0000313" key="2">
    <source>
        <dbReference type="EMBL" id="JAH64132.1"/>
    </source>
</evidence>
<feature type="transmembrane region" description="Helical" evidence="1">
    <location>
        <begin position="6"/>
        <end position="25"/>
    </location>
</feature>
<organism evidence="2">
    <name type="scientific">Anguilla anguilla</name>
    <name type="common">European freshwater eel</name>
    <name type="synonym">Muraena anguilla</name>
    <dbReference type="NCBI Taxonomy" id="7936"/>
    <lineage>
        <taxon>Eukaryota</taxon>
        <taxon>Metazoa</taxon>
        <taxon>Chordata</taxon>
        <taxon>Craniata</taxon>
        <taxon>Vertebrata</taxon>
        <taxon>Euteleostomi</taxon>
        <taxon>Actinopterygii</taxon>
        <taxon>Neopterygii</taxon>
        <taxon>Teleostei</taxon>
        <taxon>Anguilliformes</taxon>
        <taxon>Anguillidae</taxon>
        <taxon>Anguilla</taxon>
    </lineage>
</organism>
<accession>A0A0E9UEC2</accession>
<keyword evidence="1" id="KW-0472">Membrane</keyword>
<sequence>MSILKTIFEVHVNFFTNLTAFMFMFK</sequence>
<protein>
    <submittedName>
        <fullName evidence="2">Uncharacterized protein</fullName>
    </submittedName>
</protein>
<name>A0A0E9UEC2_ANGAN</name>
<dbReference type="AlphaFoldDB" id="A0A0E9UEC2"/>
<keyword evidence="1" id="KW-1133">Transmembrane helix</keyword>
<dbReference type="EMBL" id="GBXM01044445">
    <property type="protein sequence ID" value="JAH64132.1"/>
    <property type="molecule type" value="Transcribed_RNA"/>
</dbReference>
<evidence type="ECO:0000256" key="1">
    <source>
        <dbReference type="SAM" id="Phobius"/>
    </source>
</evidence>
<proteinExistence type="predicted"/>